<reference evidence="1" key="1">
    <citation type="submission" date="2014-11" db="EMBL/GenBank/DDBJ databases">
        <authorList>
            <person name="Amaro Gonzalez C."/>
        </authorList>
    </citation>
    <scope>NUCLEOTIDE SEQUENCE</scope>
</reference>
<sequence>MRIFLMYTASILSVQSIHYAVLVTRPIFQYMMKQNKSTEKDSSLSMVFHFILQHVVFGSERCYSMCNEGYIRMIFGGVSNDLLALQWQV</sequence>
<evidence type="ECO:0000313" key="1">
    <source>
        <dbReference type="EMBL" id="JAH41840.1"/>
    </source>
</evidence>
<dbReference type="EMBL" id="GBXM01066737">
    <property type="protein sequence ID" value="JAH41840.1"/>
    <property type="molecule type" value="Transcribed_RNA"/>
</dbReference>
<organism evidence="1">
    <name type="scientific">Anguilla anguilla</name>
    <name type="common">European freshwater eel</name>
    <name type="synonym">Muraena anguilla</name>
    <dbReference type="NCBI Taxonomy" id="7936"/>
    <lineage>
        <taxon>Eukaryota</taxon>
        <taxon>Metazoa</taxon>
        <taxon>Chordata</taxon>
        <taxon>Craniata</taxon>
        <taxon>Vertebrata</taxon>
        <taxon>Euteleostomi</taxon>
        <taxon>Actinopterygii</taxon>
        <taxon>Neopterygii</taxon>
        <taxon>Teleostei</taxon>
        <taxon>Anguilliformes</taxon>
        <taxon>Anguillidae</taxon>
        <taxon>Anguilla</taxon>
    </lineage>
</organism>
<protein>
    <submittedName>
        <fullName evidence="1">Uncharacterized protein</fullName>
    </submittedName>
</protein>
<proteinExistence type="predicted"/>
<reference evidence="1" key="2">
    <citation type="journal article" date="2015" name="Fish Shellfish Immunol.">
        <title>Early steps in the European eel (Anguilla anguilla)-Vibrio vulnificus interaction in the gills: Role of the RtxA13 toxin.</title>
        <authorList>
            <person name="Callol A."/>
            <person name="Pajuelo D."/>
            <person name="Ebbesson L."/>
            <person name="Teles M."/>
            <person name="MacKenzie S."/>
            <person name="Amaro C."/>
        </authorList>
    </citation>
    <scope>NUCLEOTIDE SEQUENCE</scope>
</reference>
<name>A0A0E9SMG9_ANGAN</name>
<dbReference type="AlphaFoldDB" id="A0A0E9SMG9"/>
<accession>A0A0E9SMG9</accession>